<evidence type="ECO:0000313" key="1">
    <source>
        <dbReference type="EMBL" id="MFC6090724.1"/>
    </source>
</evidence>
<gene>
    <name evidence="1" type="ORF">ACFP3R_15695</name>
</gene>
<dbReference type="RefSeq" id="WP_380636894.1">
    <property type="nucleotide sequence ID" value="NZ_JBHSQO010000013.1"/>
</dbReference>
<protein>
    <submittedName>
        <fullName evidence="1">Uncharacterized protein</fullName>
    </submittedName>
</protein>
<proteinExistence type="predicted"/>
<comment type="caution">
    <text evidence="1">The sequence shown here is derived from an EMBL/GenBank/DDBJ whole genome shotgun (WGS) entry which is preliminary data.</text>
</comment>
<dbReference type="EMBL" id="JBHSQO010000013">
    <property type="protein sequence ID" value="MFC6090724.1"/>
    <property type="molecule type" value="Genomic_DNA"/>
</dbReference>
<organism evidence="1 2">
    <name type="scientific">Saccharothrix lopnurensis</name>
    <dbReference type="NCBI Taxonomy" id="1670621"/>
    <lineage>
        <taxon>Bacteria</taxon>
        <taxon>Bacillati</taxon>
        <taxon>Actinomycetota</taxon>
        <taxon>Actinomycetes</taxon>
        <taxon>Pseudonocardiales</taxon>
        <taxon>Pseudonocardiaceae</taxon>
        <taxon>Saccharothrix</taxon>
    </lineage>
</organism>
<evidence type="ECO:0000313" key="2">
    <source>
        <dbReference type="Proteomes" id="UP001596220"/>
    </source>
</evidence>
<accession>A0ABW1P605</accession>
<sequence>MGKAADLANVVREFVVLNPRNPRDQARAYLLRERQRELMAPHTRCVLDDRERNGIRLVTVVYGVDGAALC</sequence>
<keyword evidence="2" id="KW-1185">Reference proteome</keyword>
<dbReference type="Proteomes" id="UP001596220">
    <property type="component" value="Unassembled WGS sequence"/>
</dbReference>
<name>A0ABW1P605_9PSEU</name>
<reference evidence="2" key="1">
    <citation type="journal article" date="2019" name="Int. J. Syst. Evol. Microbiol.">
        <title>The Global Catalogue of Microorganisms (GCM) 10K type strain sequencing project: providing services to taxonomists for standard genome sequencing and annotation.</title>
        <authorList>
            <consortium name="The Broad Institute Genomics Platform"/>
            <consortium name="The Broad Institute Genome Sequencing Center for Infectious Disease"/>
            <person name="Wu L."/>
            <person name="Ma J."/>
        </authorList>
    </citation>
    <scope>NUCLEOTIDE SEQUENCE [LARGE SCALE GENOMIC DNA]</scope>
    <source>
        <strain evidence="2">CGMCC 4.7246</strain>
    </source>
</reference>